<sequence>MRDQLEPLSYLQNLDKEFSFTDQLLMEKSQEDELKKTNTESEVHLSTCPHSGPSTLPTITATATATTTTTTLPPYSPSTTTRSSEYDFNPDEFGELCTYIGGRFAVDEIIIDVVGWAIQAPLSFISLDIPHQVSKAVDEIVTDAVNWAIQAPLRDRFRDLPEADIKEILHHRMWETKSYKAHEDHKKLYEALEKSMDRDHSEQLLTDLAEARRKKKMRHESPKTPPGSLPHQPPLLHHLQTTTDTRLKPSVSSIHEDLHMDADSAPDEQVHSSDDEDIGNDHIPKASALASTYAPPPENSLLAQTGDMAIFMDWFCKKQGITELTQKDLEGPAFEIVKVFHPNVIHLQYQMEECHKLLTDQVDDAIIRHNVSKPLPLGGQPGQVTIQADFFFNKDLEYLRYGSKGGRPALSISKMKAAYYPDVGLEQMVPDQMWIEEECKYDIAAMYGISHWWFQRQRFYIDRHTSEGDRRAVRTHMRILSVVRIEVFSLYGYDYMKTIVLRRADLNEYIIAERDFKYLYPSDFEDLYLLNLQGHLNHLPPQDKKILSTAVNLWIRNLVIRQRVEDFQLGIESYQTQLNLTKPRWDATGFEFKHDFTVIDSPRAVTFRDKYGVQMIMRFNKIHKFSDGTLHQIDEALDYRVKEFKIHIKMDVVVPDSSKDVSIHCPMMISKKTQRSHKSKEQSSKITTYSTETDLEESKDYEPESKINS</sequence>
<feature type="region of interest" description="Disordered" evidence="1">
    <location>
        <begin position="212"/>
        <end position="236"/>
    </location>
</feature>
<dbReference type="EMBL" id="BQNB010009066">
    <property type="protein sequence ID" value="GJS58259.1"/>
    <property type="molecule type" value="Genomic_DNA"/>
</dbReference>
<keyword evidence="3" id="KW-1185">Reference proteome</keyword>
<feature type="compositionally biased region" description="Pro residues" evidence="1">
    <location>
        <begin position="223"/>
        <end position="233"/>
    </location>
</feature>
<accession>A0ABQ4WZ94</accession>
<evidence type="ECO:0000256" key="1">
    <source>
        <dbReference type="SAM" id="MobiDB-lite"/>
    </source>
</evidence>
<comment type="caution">
    <text evidence="2">The sequence shown here is derived from an EMBL/GenBank/DDBJ whole genome shotgun (WGS) entry which is preliminary data.</text>
</comment>
<protein>
    <submittedName>
        <fullName evidence="2">Uncharacterized protein</fullName>
    </submittedName>
</protein>
<dbReference type="Proteomes" id="UP001151760">
    <property type="component" value="Unassembled WGS sequence"/>
</dbReference>
<organism evidence="2 3">
    <name type="scientific">Tanacetum coccineum</name>
    <dbReference type="NCBI Taxonomy" id="301880"/>
    <lineage>
        <taxon>Eukaryota</taxon>
        <taxon>Viridiplantae</taxon>
        <taxon>Streptophyta</taxon>
        <taxon>Embryophyta</taxon>
        <taxon>Tracheophyta</taxon>
        <taxon>Spermatophyta</taxon>
        <taxon>Magnoliopsida</taxon>
        <taxon>eudicotyledons</taxon>
        <taxon>Gunneridae</taxon>
        <taxon>Pentapetalae</taxon>
        <taxon>asterids</taxon>
        <taxon>campanulids</taxon>
        <taxon>Asterales</taxon>
        <taxon>Asteraceae</taxon>
        <taxon>Asteroideae</taxon>
        <taxon>Anthemideae</taxon>
        <taxon>Anthemidinae</taxon>
        <taxon>Tanacetum</taxon>
    </lineage>
</organism>
<reference evidence="2" key="1">
    <citation type="journal article" date="2022" name="Int. J. Mol. Sci.">
        <title>Draft Genome of Tanacetum Coccineum: Genomic Comparison of Closely Related Tanacetum-Family Plants.</title>
        <authorList>
            <person name="Yamashiro T."/>
            <person name="Shiraishi A."/>
            <person name="Nakayama K."/>
            <person name="Satake H."/>
        </authorList>
    </citation>
    <scope>NUCLEOTIDE SEQUENCE</scope>
</reference>
<feature type="compositionally biased region" description="Low complexity" evidence="1">
    <location>
        <begin position="65"/>
        <end position="83"/>
    </location>
</feature>
<evidence type="ECO:0000313" key="2">
    <source>
        <dbReference type="EMBL" id="GJS58259.1"/>
    </source>
</evidence>
<evidence type="ECO:0000313" key="3">
    <source>
        <dbReference type="Proteomes" id="UP001151760"/>
    </source>
</evidence>
<feature type="region of interest" description="Disordered" evidence="1">
    <location>
        <begin position="65"/>
        <end position="85"/>
    </location>
</feature>
<feature type="compositionally biased region" description="Basic and acidic residues" evidence="1">
    <location>
        <begin position="696"/>
        <end position="709"/>
    </location>
</feature>
<proteinExistence type="predicted"/>
<feature type="region of interest" description="Disordered" evidence="1">
    <location>
        <begin position="669"/>
        <end position="709"/>
    </location>
</feature>
<name>A0ABQ4WZ94_9ASTR</name>
<reference evidence="2" key="2">
    <citation type="submission" date="2022-01" db="EMBL/GenBank/DDBJ databases">
        <authorList>
            <person name="Yamashiro T."/>
            <person name="Shiraishi A."/>
            <person name="Satake H."/>
            <person name="Nakayama K."/>
        </authorList>
    </citation>
    <scope>NUCLEOTIDE SEQUENCE</scope>
</reference>
<gene>
    <name evidence="2" type="ORF">Tco_0653043</name>
</gene>